<dbReference type="InterPro" id="IPR001128">
    <property type="entry name" value="Cyt_P450"/>
</dbReference>
<dbReference type="InterPro" id="IPR036396">
    <property type="entry name" value="Cyt_P450_sf"/>
</dbReference>
<comment type="caution">
    <text evidence="2">The sequence shown here is derived from an EMBL/GenBank/DDBJ whole genome shotgun (WGS) entry which is preliminary data.</text>
</comment>
<dbReference type="InterPro" id="IPR002397">
    <property type="entry name" value="Cyt_P450_B"/>
</dbReference>
<dbReference type="PANTHER" id="PTHR46696">
    <property type="entry name" value="P450, PUTATIVE (EUROFUNG)-RELATED"/>
    <property type="match status" value="1"/>
</dbReference>
<protein>
    <submittedName>
        <fullName evidence="2">Cytochrome P450</fullName>
    </submittedName>
</protein>
<dbReference type="SUPFAM" id="SSF48264">
    <property type="entry name" value="Cytochrome P450"/>
    <property type="match status" value="1"/>
</dbReference>
<dbReference type="Proteomes" id="UP001237595">
    <property type="component" value="Unassembled WGS sequence"/>
</dbReference>
<organism evidence="2 3">
    <name type="scientific">Saccharopolyspora ipomoeae</name>
    <dbReference type="NCBI Taxonomy" id="3042027"/>
    <lineage>
        <taxon>Bacteria</taxon>
        <taxon>Bacillati</taxon>
        <taxon>Actinomycetota</taxon>
        <taxon>Actinomycetes</taxon>
        <taxon>Pseudonocardiales</taxon>
        <taxon>Pseudonocardiaceae</taxon>
        <taxon>Saccharopolyspora</taxon>
    </lineage>
</organism>
<dbReference type="PRINTS" id="PR00359">
    <property type="entry name" value="BP450"/>
</dbReference>
<accession>A0ABT6PUY2</accession>
<dbReference type="Pfam" id="PF00067">
    <property type="entry name" value="p450"/>
    <property type="match status" value="2"/>
</dbReference>
<dbReference type="Gene3D" id="1.10.630.10">
    <property type="entry name" value="Cytochrome P450"/>
    <property type="match status" value="1"/>
</dbReference>
<gene>
    <name evidence="2" type="ORF">QFW96_24250</name>
</gene>
<name>A0ABT6PUY2_9PSEU</name>
<dbReference type="EMBL" id="JASAOF010000021">
    <property type="protein sequence ID" value="MDI2031761.1"/>
    <property type="molecule type" value="Genomic_DNA"/>
</dbReference>
<reference evidence="2 3" key="1">
    <citation type="submission" date="2023-04" db="EMBL/GenBank/DDBJ databases">
        <title>Draft genome sequence of Saccharopolyspora sp. TS4A08 isolated from sweet potato rhizospheric soil.</title>
        <authorList>
            <person name="Suksaard P."/>
            <person name="Duangmal K."/>
        </authorList>
    </citation>
    <scope>NUCLEOTIDE SEQUENCE [LARGE SCALE GENOMIC DNA]</scope>
    <source>
        <strain evidence="2 3">TS4A08</strain>
    </source>
</reference>
<evidence type="ECO:0000256" key="1">
    <source>
        <dbReference type="ARBA" id="ARBA00010617"/>
    </source>
</evidence>
<sequence>MTSAVAFNPLTPDYQQNPYDYYRTMRQESPVYYIEPLNLWALFRYDDVITTVKRPDLFSSKDWIANTLGEFDVVPEVPSLISMDPPDHTRLRKLANKAFLPGVIRKMEDGIRRLISELLDEVQDKDEFDFVNDFAAHVPVNVTAQILGADPEIARNEFKRWTMDLLQAPNRTVLPQEDLDRIRTSVNELRAYFTDLIAYRRKNPSNDLVSALVEAEEDRQALTSDEILSLVFLLQFGGSETPSHLISSALYECFQNPEALAAVKSDPAATAKVIDEAFRHMSPVHFLSRTTTQDIEMHGITIPANSIVLSYIGSANRDETIFDDPDKFDINRQGVSKHLALGLGTHYCIGALLGKMMCGTALGAALERMPNLRPVHDTVEWMPSWWVRGLAKYPVRP</sequence>
<dbReference type="PANTHER" id="PTHR46696:SF1">
    <property type="entry name" value="CYTOCHROME P450 YJIB-RELATED"/>
    <property type="match status" value="1"/>
</dbReference>
<comment type="similarity">
    <text evidence="1">Belongs to the cytochrome P450 family.</text>
</comment>
<evidence type="ECO:0000313" key="2">
    <source>
        <dbReference type="EMBL" id="MDI2031761.1"/>
    </source>
</evidence>
<keyword evidence="3" id="KW-1185">Reference proteome</keyword>
<evidence type="ECO:0000313" key="3">
    <source>
        <dbReference type="Proteomes" id="UP001237595"/>
    </source>
</evidence>
<dbReference type="RefSeq" id="WP_281458111.1">
    <property type="nucleotide sequence ID" value="NZ_JASAOF010000021.1"/>
</dbReference>
<proteinExistence type="inferred from homology"/>